<accession>A0AC34GDD3</accession>
<evidence type="ECO:0000313" key="1">
    <source>
        <dbReference type="Proteomes" id="UP000887579"/>
    </source>
</evidence>
<reference evidence="2" key="1">
    <citation type="submission" date="2022-11" db="UniProtKB">
        <authorList>
            <consortium name="WormBaseParasite"/>
        </authorList>
    </citation>
    <scope>IDENTIFICATION</scope>
</reference>
<sequence>MVHLLQYQGQQQEQVEYQVVEQITIVQQEVSHKRKKKVEMVQQELKNNDILNLFFLLNDCHSYFSSSFFVFILSLVAPSLFCSKLFLLFFT</sequence>
<dbReference type="WBParaSite" id="ES5_v2.g27628.t1">
    <property type="protein sequence ID" value="ES5_v2.g27628.t1"/>
    <property type="gene ID" value="ES5_v2.g27628"/>
</dbReference>
<organism evidence="1 2">
    <name type="scientific">Panagrolaimus sp. ES5</name>
    <dbReference type="NCBI Taxonomy" id="591445"/>
    <lineage>
        <taxon>Eukaryota</taxon>
        <taxon>Metazoa</taxon>
        <taxon>Ecdysozoa</taxon>
        <taxon>Nematoda</taxon>
        <taxon>Chromadorea</taxon>
        <taxon>Rhabditida</taxon>
        <taxon>Tylenchina</taxon>
        <taxon>Panagrolaimomorpha</taxon>
        <taxon>Panagrolaimoidea</taxon>
        <taxon>Panagrolaimidae</taxon>
        <taxon>Panagrolaimus</taxon>
    </lineage>
</organism>
<dbReference type="Proteomes" id="UP000887579">
    <property type="component" value="Unplaced"/>
</dbReference>
<evidence type="ECO:0000313" key="2">
    <source>
        <dbReference type="WBParaSite" id="ES5_v2.g27628.t1"/>
    </source>
</evidence>
<name>A0AC34GDD3_9BILA</name>
<protein>
    <submittedName>
        <fullName evidence="2">Transmembrane protein</fullName>
    </submittedName>
</protein>
<proteinExistence type="predicted"/>